<dbReference type="STRING" id="289078.A0A2X0LUJ7"/>
<dbReference type="OrthoDB" id="2533337at2759"/>
<feature type="signal peptide" evidence="1">
    <location>
        <begin position="1"/>
        <end position="21"/>
    </location>
</feature>
<name>A0A2X0LUJ7_9BASI</name>
<dbReference type="InterPro" id="IPR009030">
    <property type="entry name" value="Growth_fac_rcpt_cys_sf"/>
</dbReference>
<evidence type="ECO:0000313" key="3">
    <source>
        <dbReference type="Proteomes" id="UP000249723"/>
    </source>
</evidence>
<proteinExistence type="predicted"/>
<dbReference type="SUPFAM" id="SSF57184">
    <property type="entry name" value="Growth factor receptor domain"/>
    <property type="match status" value="1"/>
</dbReference>
<keyword evidence="3" id="KW-1185">Reference proteome</keyword>
<dbReference type="EMBL" id="FMWP01000010">
    <property type="protein sequence ID" value="SCZ87293.1"/>
    <property type="molecule type" value="Genomic_DNA"/>
</dbReference>
<feature type="chain" id="PRO_5030060284" evidence="1">
    <location>
        <begin position="22"/>
        <end position="581"/>
    </location>
</feature>
<evidence type="ECO:0000313" key="2">
    <source>
        <dbReference type="EMBL" id="SCZ87293.1"/>
    </source>
</evidence>
<evidence type="ECO:0000256" key="1">
    <source>
        <dbReference type="SAM" id="SignalP"/>
    </source>
</evidence>
<gene>
    <name evidence="2" type="ORF">BZ3500_MVSOF-1268-A1-R1_CHR2-2G04759</name>
</gene>
<keyword evidence="1" id="KW-0732">Signal</keyword>
<protein>
    <submittedName>
        <fullName evidence="2">BZ3500_MvSof-1268-A1-R1_Chr2-2g04759 protein</fullName>
    </submittedName>
</protein>
<sequence>MFSSTIVSVLAVLSLTSVIDAAAIHSTRGGAIQRRATKITTCRGTGEYPIPQSNQCKPCSFKFPGASTCSATAALRCFLPRIDCATLSGPASKTADNRDTSLSLSISGVTTCPASTFNGNGECVACSSKFPGAATCTSSAATKWSVLWTVLTATHHSKLDSELELHFHSNTGFLSSGKCASVCPTGFVNAPSTRTCVPCNRFDSLALTCSGGKIATCAAGAYLNSAQNDCIACTSVNRFATACSSASVVTACSAPYTVSANKKTCVLGSGWSYYLASSIPDVPFDSNAQTLVICGRGAVSEGSQVAVFDSNSLTCFSTSASPSTELPELVWDTDSTVMVLGSCKTNNAIMPAAKSRCRDVTLTASSCTLTADKSACSDLFTTCSGSQFRNVDGVCQECATAYQDALTCDIFSGATTCIDGDYLNNGTCASCSTFDPNAASCAANGTLSACNNGWVLSNNTCTVDTSAAATVLDNSWSYYPDSLISPLTVLNNNSADQYDCVEAVYAANFTLAAFDPTSNNCYATNASTNITESITDVSGASVFVIDTCAANQANVPSDQSNACYDVTIDDQSCQVNGQPCS</sequence>
<dbReference type="AlphaFoldDB" id="A0A2X0LUJ7"/>
<accession>A0A2X0LUJ7</accession>
<organism evidence="2 3">
    <name type="scientific">Microbotryum saponariae</name>
    <dbReference type="NCBI Taxonomy" id="289078"/>
    <lineage>
        <taxon>Eukaryota</taxon>
        <taxon>Fungi</taxon>
        <taxon>Dikarya</taxon>
        <taxon>Basidiomycota</taxon>
        <taxon>Pucciniomycotina</taxon>
        <taxon>Microbotryomycetes</taxon>
        <taxon>Microbotryales</taxon>
        <taxon>Microbotryaceae</taxon>
        <taxon>Microbotryum</taxon>
    </lineage>
</organism>
<dbReference type="Proteomes" id="UP000249723">
    <property type="component" value="Unassembled WGS sequence"/>
</dbReference>
<reference evidence="3" key="1">
    <citation type="submission" date="2016-10" db="EMBL/GenBank/DDBJ databases">
        <authorList>
            <person name="Jeantristanb JTB J.-T."/>
            <person name="Ricardo R."/>
        </authorList>
    </citation>
    <scope>NUCLEOTIDE SEQUENCE [LARGE SCALE GENOMIC DNA]</scope>
</reference>